<dbReference type="AlphaFoldDB" id="A0A9R0JJC8"/>
<keyword evidence="4" id="KW-1185">Reference proteome</keyword>
<reference evidence="4" key="1">
    <citation type="journal article" date="2021" name="Nat. Commun.">
        <title>Genomic analyses provide insights into spinach domestication and the genetic basis of agronomic traits.</title>
        <authorList>
            <person name="Cai X."/>
            <person name="Sun X."/>
            <person name="Xu C."/>
            <person name="Sun H."/>
            <person name="Wang X."/>
            <person name="Ge C."/>
            <person name="Zhang Z."/>
            <person name="Wang Q."/>
            <person name="Fei Z."/>
            <person name="Jiao C."/>
            <person name="Wang Q."/>
        </authorList>
    </citation>
    <scope>NUCLEOTIDE SEQUENCE [LARGE SCALE GENOMIC DNA]</scope>
    <source>
        <strain evidence="4">cv. Varoflay</strain>
    </source>
</reference>
<evidence type="ECO:0000313" key="4">
    <source>
        <dbReference type="Proteomes" id="UP000813463"/>
    </source>
</evidence>
<comment type="similarity">
    <text evidence="1">Belongs to the Ole e I family.</text>
</comment>
<evidence type="ECO:0000256" key="2">
    <source>
        <dbReference type="ARBA" id="ARBA00023157"/>
    </source>
</evidence>
<keyword evidence="2" id="KW-1015">Disulfide bond</keyword>
<dbReference type="GO" id="GO:0005615">
    <property type="term" value="C:extracellular space"/>
    <property type="evidence" value="ECO:0007669"/>
    <property type="project" value="InterPro"/>
</dbReference>
<keyword evidence="3" id="KW-0732">Signal</keyword>
<feature type="signal peptide" evidence="3">
    <location>
        <begin position="1"/>
        <end position="25"/>
    </location>
</feature>
<dbReference type="PANTHER" id="PTHR31614">
    <property type="entry name" value="PROTEIN DOWNSTREAM OF FLC-RELATED"/>
    <property type="match status" value="1"/>
</dbReference>
<organism evidence="4 5">
    <name type="scientific">Spinacia oleracea</name>
    <name type="common">Spinach</name>
    <dbReference type="NCBI Taxonomy" id="3562"/>
    <lineage>
        <taxon>Eukaryota</taxon>
        <taxon>Viridiplantae</taxon>
        <taxon>Streptophyta</taxon>
        <taxon>Embryophyta</taxon>
        <taxon>Tracheophyta</taxon>
        <taxon>Spermatophyta</taxon>
        <taxon>Magnoliopsida</taxon>
        <taxon>eudicotyledons</taxon>
        <taxon>Gunneridae</taxon>
        <taxon>Pentapetalae</taxon>
        <taxon>Caryophyllales</taxon>
        <taxon>Chenopodiaceae</taxon>
        <taxon>Chenopodioideae</taxon>
        <taxon>Anserineae</taxon>
        <taxon>Spinacia</taxon>
    </lineage>
</organism>
<sequence>MAKCQAVLLLVAALCVLSLAGFAQAKNSHYKVQGTVYCDTCRIQFITRISTMMEGATVKLECRNITTQASTFKAEAVTDKLGMYSIPVDGDFEDDICEIQLLKSPDSECSEISHDVYAKQSAKVSLTANNGEATDTRSANALGFMRKERLPQCPEVLKELDLFDLPAN</sequence>
<dbReference type="OrthoDB" id="1888725at2759"/>
<dbReference type="GeneID" id="110776493"/>
<dbReference type="PANTHER" id="PTHR31614:SF2">
    <property type="entry name" value="F28N24.16 PROTEIN"/>
    <property type="match status" value="1"/>
</dbReference>
<dbReference type="PROSITE" id="PS00925">
    <property type="entry name" value="OLEEI"/>
    <property type="match status" value="1"/>
</dbReference>
<dbReference type="RefSeq" id="XP_021836739.1">
    <property type="nucleotide sequence ID" value="XM_021981047.2"/>
</dbReference>
<dbReference type="InterPro" id="IPR006041">
    <property type="entry name" value="Pollen_Ole_e1_allergen"/>
</dbReference>
<gene>
    <name evidence="5" type="primary">LOC110776493</name>
</gene>
<protein>
    <submittedName>
        <fullName evidence="5">Pollen allergen Che a 1</fullName>
    </submittedName>
</protein>
<name>A0A9R0JJC8_SPIOL</name>
<dbReference type="InterPro" id="IPR006040">
    <property type="entry name" value="Allergen_Ole_e_I_CS"/>
</dbReference>
<evidence type="ECO:0000256" key="3">
    <source>
        <dbReference type="SAM" id="SignalP"/>
    </source>
</evidence>
<proteinExistence type="inferred from homology"/>
<dbReference type="KEGG" id="soe:110776493"/>
<feature type="chain" id="PRO_5040375995" evidence="3">
    <location>
        <begin position="26"/>
        <end position="168"/>
    </location>
</feature>
<dbReference type="Proteomes" id="UP000813463">
    <property type="component" value="Chromosome 5"/>
</dbReference>
<evidence type="ECO:0000256" key="1">
    <source>
        <dbReference type="ARBA" id="ARBA00010049"/>
    </source>
</evidence>
<reference evidence="5" key="2">
    <citation type="submission" date="2025-08" db="UniProtKB">
        <authorList>
            <consortium name="RefSeq"/>
        </authorList>
    </citation>
    <scope>IDENTIFICATION</scope>
    <source>
        <tissue evidence="5">Leaf</tissue>
    </source>
</reference>
<evidence type="ECO:0000313" key="5">
    <source>
        <dbReference type="RefSeq" id="XP_021836739.1"/>
    </source>
</evidence>
<dbReference type="Pfam" id="PF01190">
    <property type="entry name" value="Pollen_Ole_e_1"/>
    <property type="match status" value="1"/>
</dbReference>
<accession>A0A9R0JJC8</accession>